<evidence type="ECO:0000259" key="2">
    <source>
        <dbReference type="PROSITE" id="PS50110"/>
    </source>
</evidence>
<name>A0ABU7H3B8_9SPHI</name>
<feature type="modified residue" description="4-aspartylphosphate" evidence="1">
    <location>
        <position position="59"/>
    </location>
</feature>
<organism evidence="3 4">
    <name type="scientific">Pedobacter flavus</name>
    <dbReference type="NCBI Taxonomy" id="3113906"/>
    <lineage>
        <taxon>Bacteria</taxon>
        <taxon>Pseudomonadati</taxon>
        <taxon>Bacteroidota</taxon>
        <taxon>Sphingobacteriia</taxon>
        <taxon>Sphingobacteriales</taxon>
        <taxon>Sphingobacteriaceae</taxon>
        <taxon>Pedobacter</taxon>
    </lineage>
</organism>
<evidence type="ECO:0000313" key="3">
    <source>
        <dbReference type="EMBL" id="MEE1885708.1"/>
    </source>
</evidence>
<sequence>MIKRVLIAEDYESSNISIQKTLDSLNINSYEYVYYCDDALSRIKKSIAEGNPYDLLVTDISFDEDHNKQQLKNGEELIEATKILQPKLKVIVFSAENKPTNIKRFFDHLKIDGFVRKGRNDAKELQVAINAVNNNQSYLAADIKKLLQNKNSFDFTDLDIQIINFLSIGKKQKDIPAELEKLGIKPNSLRTIEKRLELMKQCLEFNTNEQLIVFAIDLGII</sequence>
<gene>
    <name evidence="3" type="ORF">VRU49_09800</name>
</gene>
<dbReference type="RefSeq" id="WP_330146603.1">
    <property type="nucleotide sequence ID" value="NZ_JAZDQU010000002.1"/>
</dbReference>
<keyword evidence="1" id="KW-0597">Phosphoprotein</keyword>
<dbReference type="Proteomes" id="UP001337681">
    <property type="component" value="Unassembled WGS sequence"/>
</dbReference>
<proteinExistence type="predicted"/>
<dbReference type="Gene3D" id="3.40.50.2300">
    <property type="match status" value="1"/>
</dbReference>
<dbReference type="EMBL" id="JAZDQU010000002">
    <property type="protein sequence ID" value="MEE1885708.1"/>
    <property type="molecule type" value="Genomic_DNA"/>
</dbReference>
<dbReference type="PROSITE" id="PS50110">
    <property type="entry name" value="RESPONSE_REGULATORY"/>
    <property type="match status" value="1"/>
</dbReference>
<dbReference type="InterPro" id="IPR011006">
    <property type="entry name" value="CheY-like_superfamily"/>
</dbReference>
<dbReference type="SUPFAM" id="SSF52172">
    <property type="entry name" value="CheY-like"/>
    <property type="match status" value="1"/>
</dbReference>
<reference evidence="3 4" key="1">
    <citation type="submission" date="2024-01" db="EMBL/GenBank/DDBJ databases">
        <title>Pedobacter sp. nov., isolated from oil-contaminated soil.</title>
        <authorList>
            <person name="Le N.T.T."/>
        </authorList>
    </citation>
    <scope>NUCLEOTIDE SEQUENCE [LARGE SCALE GENOMIC DNA]</scope>
    <source>
        <strain evidence="3 4">VNH31</strain>
    </source>
</reference>
<dbReference type="InterPro" id="IPR001789">
    <property type="entry name" value="Sig_transdc_resp-reg_receiver"/>
</dbReference>
<comment type="caution">
    <text evidence="3">The sequence shown here is derived from an EMBL/GenBank/DDBJ whole genome shotgun (WGS) entry which is preliminary data.</text>
</comment>
<evidence type="ECO:0000313" key="4">
    <source>
        <dbReference type="Proteomes" id="UP001337681"/>
    </source>
</evidence>
<keyword evidence="4" id="KW-1185">Reference proteome</keyword>
<evidence type="ECO:0000256" key="1">
    <source>
        <dbReference type="PROSITE-ProRule" id="PRU00169"/>
    </source>
</evidence>
<feature type="domain" description="Response regulatory" evidence="2">
    <location>
        <begin position="4"/>
        <end position="132"/>
    </location>
</feature>
<dbReference type="SMART" id="SM00448">
    <property type="entry name" value="REC"/>
    <property type="match status" value="1"/>
</dbReference>
<accession>A0ABU7H3B8</accession>
<protein>
    <submittedName>
        <fullName evidence="3">Response regulator</fullName>
    </submittedName>
</protein>